<organism evidence="1 2">
    <name type="scientific">Pandoraea pneumonica</name>
    <dbReference type="NCBI Taxonomy" id="2508299"/>
    <lineage>
        <taxon>Bacteria</taxon>
        <taxon>Pseudomonadati</taxon>
        <taxon>Pseudomonadota</taxon>
        <taxon>Betaproteobacteria</taxon>
        <taxon>Burkholderiales</taxon>
        <taxon>Burkholderiaceae</taxon>
        <taxon>Pandoraea</taxon>
    </lineage>
</organism>
<dbReference type="OrthoDB" id="9101345at2"/>
<dbReference type="EMBL" id="CABPSK010000003">
    <property type="protein sequence ID" value="VVE28028.1"/>
    <property type="molecule type" value="Genomic_DNA"/>
</dbReference>
<reference evidence="1 2" key="1">
    <citation type="submission" date="2019-08" db="EMBL/GenBank/DDBJ databases">
        <authorList>
            <person name="Peeters C."/>
        </authorList>
    </citation>
    <scope>NUCLEOTIDE SEQUENCE [LARGE SCALE GENOMIC DNA]</scope>
    <source>
        <strain evidence="1 2">LMG 31114</strain>
    </source>
</reference>
<dbReference type="Proteomes" id="UP000366945">
    <property type="component" value="Unassembled WGS sequence"/>
</dbReference>
<gene>
    <name evidence="1" type="ORF">PPN31114_03503</name>
</gene>
<sequence length="101" mass="11255">MPSGFRILDEQQRTVFDGSARVPRVLGIAYADGVNPGSVWHPAFATGDIYFAPQLALLFSDVRAYKRHPVISDANRMVSWTYPTPQGTQYGVPVYIVYGVY</sequence>
<evidence type="ECO:0000313" key="2">
    <source>
        <dbReference type="Proteomes" id="UP000366945"/>
    </source>
</evidence>
<dbReference type="RefSeq" id="WP_150680751.1">
    <property type="nucleotide sequence ID" value="NZ_CABPSK010000003.1"/>
</dbReference>
<proteinExistence type="predicted"/>
<keyword evidence="2" id="KW-1185">Reference proteome</keyword>
<name>A0A5E4WT74_9BURK</name>
<evidence type="ECO:0000313" key="1">
    <source>
        <dbReference type="EMBL" id="VVE28028.1"/>
    </source>
</evidence>
<protein>
    <submittedName>
        <fullName evidence="1">Uncharacterized protein</fullName>
    </submittedName>
</protein>
<dbReference type="GeneID" id="300405512"/>
<accession>A0A5E4WT74</accession>
<dbReference type="AlphaFoldDB" id="A0A5E4WT74"/>